<evidence type="ECO:0000256" key="6">
    <source>
        <dbReference type="RuleBase" id="RU004466"/>
    </source>
</evidence>
<dbReference type="PANTHER" id="PTHR12001:SF85">
    <property type="entry name" value="SHORT CHAIN ISOPRENYL DIPHOSPHATE SYNTHASE"/>
    <property type="match status" value="1"/>
</dbReference>
<dbReference type="CDD" id="cd00685">
    <property type="entry name" value="Trans_IPPS_HT"/>
    <property type="match status" value="1"/>
</dbReference>
<comment type="similarity">
    <text evidence="2 6">Belongs to the FPP/GGPP synthase family.</text>
</comment>
<gene>
    <name evidence="7" type="ORF">D6B99_04850</name>
</gene>
<dbReference type="SFLD" id="SFLDS00005">
    <property type="entry name" value="Isoprenoid_Synthase_Type_I"/>
    <property type="match status" value="1"/>
</dbReference>
<keyword evidence="4" id="KW-0479">Metal-binding</keyword>
<sequence length="321" mass="36976">MHSFQELSKQFSEKFQTKHFPYQPEGLYEPAEYFLGIGGKRIRPIACLMANELFGDIESDTWQIANALELFHNFTLLHDDIMDEASLRRGKQTVHLRNGQNTAILSGDVMLIRAYEYLNELNPEILPIIFKLFNKTAKEVCEGQQYDMEFERRENVSLDEYINMIKLKTSVLLAASLEMGAIVGGATRNNCDRLYGFGKNLGIAFQIQDDYLDCFGNPEKFGKEVGGDIRRNKKTFLLIKAKEMVSGTQKAQLERLLENDEEDKVGKVLSIYKDCGIDEWAKQLQKQYADKAFQHLEDVVVINARKKSLRDLAEYLLQRDY</sequence>
<keyword evidence="5" id="KW-0460">Magnesium</keyword>
<dbReference type="SUPFAM" id="SSF48576">
    <property type="entry name" value="Terpenoid synthases"/>
    <property type="match status" value="1"/>
</dbReference>
<dbReference type="AlphaFoldDB" id="A0A386HMY7"/>
<keyword evidence="3 6" id="KW-0808">Transferase</keyword>
<evidence type="ECO:0000256" key="4">
    <source>
        <dbReference type="ARBA" id="ARBA00022723"/>
    </source>
</evidence>
<name>A0A386HMY7_9BACT</name>
<dbReference type="EMBL" id="CP032489">
    <property type="protein sequence ID" value="AYD46999.1"/>
    <property type="molecule type" value="Genomic_DNA"/>
</dbReference>
<evidence type="ECO:0000256" key="3">
    <source>
        <dbReference type="ARBA" id="ARBA00022679"/>
    </source>
</evidence>
<dbReference type="InterPro" id="IPR008949">
    <property type="entry name" value="Isoprenoid_synthase_dom_sf"/>
</dbReference>
<evidence type="ECO:0000256" key="1">
    <source>
        <dbReference type="ARBA" id="ARBA00001946"/>
    </source>
</evidence>
<evidence type="ECO:0000313" key="7">
    <source>
        <dbReference type="EMBL" id="AYD46999.1"/>
    </source>
</evidence>
<dbReference type="InterPro" id="IPR000092">
    <property type="entry name" value="Polyprenyl_synt"/>
</dbReference>
<dbReference type="Pfam" id="PF00348">
    <property type="entry name" value="polyprenyl_synt"/>
    <property type="match status" value="1"/>
</dbReference>
<dbReference type="RefSeq" id="WP_119985644.1">
    <property type="nucleotide sequence ID" value="NZ_CP032489.1"/>
</dbReference>
<dbReference type="PROSITE" id="PS00444">
    <property type="entry name" value="POLYPRENYL_SYNTHASE_2"/>
    <property type="match status" value="1"/>
</dbReference>
<proteinExistence type="inferred from homology"/>
<dbReference type="OrthoDB" id="9805316at2"/>
<reference evidence="7 8" key="1">
    <citation type="submission" date="2018-09" db="EMBL/GenBank/DDBJ databases">
        <title>Arachidicoccus sp. nov., a bacterium isolated from soil.</title>
        <authorList>
            <person name="Weon H.-Y."/>
            <person name="Kwon S.-W."/>
            <person name="Lee S.A."/>
        </authorList>
    </citation>
    <scope>NUCLEOTIDE SEQUENCE [LARGE SCALE GENOMIC DNA]</scope>
    <source>
        <strain evidence="7 8">KIS59-12</strain>
    </source>
</reference>
<dbReference type="Proteomes" id="UP000266118">
    <property type="component" value="Chromosome"/>
</dbReference>
<dbReference type="PROSITE" id="PS00723">
    <property type="entry name" value="POLYPRENYL_SYNTHASE_1"/>
    <property type="match status" value="1"/>
</dbReference>
<dbReference type="Gene3D" id="1.10.600.10">
    <property type="entry name" value="Farnesyl Diphosphate Synthase"/>
    <property type="match status" value="1"/>
</dbReference>
<dbReference type="SFLD" id="SFLDG01017">
    <property type="entry name" value="Polyprenyl_Transferase_Like"/>
    <property type="match status" value="1"/>
</dbReference>
<dbReference type="InterPro" id="IPR033749">
    <property type="entry name" value="Polyprenyl_synt_CS"/>
</dbReference>
<accession>A0A386HMY7</accession>
<dbReference type="PANTHER" id="PTHR12001">
    <property type="entry name" value="GERANYLGERANYL PYROPHOSPHATE SYNTHASE"/>
    <property type="match status" value="1"/>
</dbReference>
<keyword evidence="8" id="KW-1185">Reference proteome</keyword>
<evidence type="ECO:0000256" key="5">
    <source>
        <dbReference type="ARBA" id="ARBA00022842"/>
    </source>
</evidence>
<dbReference type="GO" id="GO:0046872">
    <property type="term" value="F:metal ion binding"/>
    <property type="evidence" value="ECO:0007669"/>
    <property type="project" value="UniProtKB-KW"/>
</dbReference>
<dbReference type="GO" id="GO:0004659">
    <property type="term" value="F:prenyltransferase activity"/>
    <property type="evidence" value="ECO:0007669"/>
    <property type="project" value="InterPro"/>
</dbReference>
<protein>
    <submittedName>
        <fullName evidence="7">Polyprenyl synthetase family protein</fullName>
    </submittedName>
</protein>
<evidence type="ECO:0000256" key="2">
    <source>
        <dbReference type="ARBA" id="ARBA00006706"/>
    </source>
</evidence>
<dbReference type="GO" id="GO:0008299">
    <property type="term" value="P:isoprenoid biosynthetic process"/>
    <property type="evidence" value="ECO:0007669"/>
    <property type="project" value="InterPro"/>
</dbReference>
<comment type="cofactor">
    <cofactor evidence="1">
        <name>Mg(2+)</name>
        <dbReference type="ChEBI" id="CHEBI:18420"/>
    </cofactor>
</comment>
<organism evidence="7 8">
    <name type="scientific">Arachidicoccus soli</name>
    <dbReference type="NCBI Taxonomy" id="2341117"/>
    <lineage>
        <taxon>Bacteria</taxon>
        <taxon>Pseudomonadati</taxon>
        <taxon>Bacteroidota</taxon>
        <taxon>Chitinophagia</taxon>
        <taxon>Chitinophagales</taxon>
        <taxon>Chitinophagaceae</taxon>
        <taxon>Arachidicoccus</taxon>
    </lineage>
</organism>
<dbReference type="KEGG" id="ark:D6B99_04850"/>
<evidence type="ECO:0000313" key="8">
    <source>
        <dbReference type="Proteomes" id="UP000266118"/>
    </source>
</evidence>